<evidence type="ECO:0000256" key="1">
    <source>
        <dbReference type="SAM" id="SignalP"/>
    </source>
</evidence>
<evidence type="ECO:0000313" key="3">
    <source>
        <dbReference type="EMBL" id="PTU74235.1"/>
    </source>
</evidence>
<dbReference type="Pfam" id="PF13511">
    <property type="entry name" value="DUF4124"/>
    <property type="match status" value="1"/>
</dbReference>
<keyword evidence="1" id="KW-0732">Signal</keyword>
<accession>A0A2T5P959</accession>
<feature type="domain" description="DUF4124" evidence="2">
    <location>
        <begin position="7"/>
        <end position="60"/>
    </location>
</feature>
<organism evidence="3 4">
    <name type="scientific">Pseudomonas mangrovi</name>
    <dbReference type="NCBI Taxonomy" id="2161748"/>
    <lineage>
        <taxon>Bacteria</taxon>
        <taxon>Pseudomonadati</taxon>
        <taxon>Pseudomonadota</taxon>
        <taxon>Gammaproteobacteria</taxon>
        <taxon>Pseudomonadales</taxon>
        <taxon>Pseudomonadaceae</taxon>
        <taxon>Pseudomonas</taxon>
    </lineage>
</organism>
<name>A0A2T5P959_9PSED</name>
<evidence type="ECO:0000259" key="2">
    <source>
        <dbReference type="Pfam" id="PF13511"/>
    </source>
</evidence>
<proteinExistence type="predicted"/>
<protein>
    <submittedName>
        <fullName evidence="3">Penicillin-binding protein</fullName>
    </submittedName>
</protein>
<feature type="signal peptide" evidence="1">
    <location>
        <begin position="1"/>
        <end position="18"/>
    </location>
</feature>
<dbReference type="InterPro" id="IPR025392">
    <property type="entry name" value="DUF4124"/>
</dbReference>
<sequence length="204" mass="22653">MVRSILCCLLLIALPATAGVYTYIDAEGNRVFTDRPPDNRPVEQIQLAPSNRMDAAPVAPPTRVLTAPTEDQRYEVLRILAPAPDATIRDNAGNLIVTATSEPSLHPGHSFRMVLDGTASAPQSSPVFPLSNVDRGTHLVAIEIIDQDERIIERTPAQPFHVKRISLADKRRVNPCKKEDYGVRPECPLKDKPKEKDIRFLPFM</sequence>
<dbReference type="Proteomes" id="UP000244064">
    <property type="component" value="Unassembled WGS sequence"/>
</dbReference>
<dbReference type="OrthoDB" id="6366673at2"/>
<dbReference type="EMBL" id="QASN01000017">
    <property type="protein sequence ID" value="PTU74235.1"/>
    <property type="molecule type" value="Genomic_DNA"/>
</dbReference>
<gene>
    <name evidence="3" type="ORF">DBO85_09010</name>
</gene>
<dbReference type="AlphaFoldDB" id="A0A2T5P959"/>
<comment type="caution">
    <text evidence="3">The sequence shown here is derived from an EMBL/GenBank/DDBJ whole genome shotgun (WGS) entry which is preliminary data.</text>
</comment>
<keyword evidence="4" id="KW-1185">Reference proteome</keyword>
<dbReference type="RefSeq" id="WP_108106935.1">
    <property type="nucleotide sequence ID" value="NZ_QASN01000017.1"/>
</dbReference>
<evidence type="ECO:0000313" key="4">
    <source>
        <dbReference type="Proteomes" id="UP000244064"/>
    </source>
</evidence>
<reference evidence="3 4" key="1">
    <citation type="submission" date="2018-04" db="EMBL/GenBank/DDBJ databases">
        <title>Pseudomonas sp. nov., isolated from mangrove soil.</title>
        <authorList>
            <person name="Chen C."/>
        </authorList>
    </citation>
    <scope>NUCLEOTIDE SEQUENCE [LARGE SCALE GENOMIC DNA]</scope>
    <source>
        <strain evidence="3 4">TC-11</strain>
    </source>
</reference>
<feature type="chain" id="PRO_5015673244" evidence="1">
    <location>
        <begin position="19"/>
        <end position="204"/>
    </location>
</feature>